<dbReference type="PANTHER" id="PTHR43434:SF19">
    <property type="entry name" value="PHOSPHONOACETALDEHYDE HYDROLASE"/>
    <property type="match status" value="1"/>
</dbReference>
<sequence>MVDISLVVFDMAGTTVRDKREVETCFSEACKDTGLDVSDERILELQGYAKRDVFELLWRERLTHAHELQDYVDLSYNTFCEILENHYEESEILPTEHCLETFDILKRNNIKIALTTGFYRKVTNIILDKLGWLDGLNDDFIKVGGKTPIDISVTPSEVAGGRPKPYMIERAIDFLHISEPSKVVKVGDTPVDLEEGYNAKVWKSLAVTNGSHSHQQLSLHKNDGLLNNLADLSKALNLDVQKERRNFVTF</sequence>
<dbReference type="Gene3D" id="1.10.150.240">
    <property type="entry name" value="Putative phosphatase, domain 2"/>
    <property type="match status" value="1"/>
</dbReference>
<name>A0A2Z4GG35_9BACT</name>
<accession>A0A2Z4GG35</accession>
<evidence type="ECO:0000313" key="2">
    <source>
        <dbReference type="Proteomes" id="UP000249873"/>
    </source>
</evidence>
<dbReference type="GO" id="GO:0008967">
    <property type="term" value="F:phosphoglycolate phosphatase activity"/>
    <property type="evidence" value="ECO:0007669"/>
    <property type="project" value="TreeGrafter"/>
</dbReference>
<dbReference type="SFLD" id="SFLDG01129">
    <property type="entry name" value="C1.5:_HAD__Beta-PGM__Phosphata"/>
    <property type="match status" value="1"/>
</dbReference>
<protein>
    <submittedName>
        <fullName evidence="1">Phosphatase</fullName>
    </submittedName>
</protein>
<evidence type="ECO:0000313" key="1">
    <source>
        <dbReference type="EMBL" id="AWW00363.1"/>
    </source>
</evidence>
<dbReference type="AlphaFoldDB" id="A0A2Z4GG35"/>
<dbReference type="KEGG" id="als:DJ013_20170"/>
<gene>
    <name evidence="1" type="ORF">DJ013_20170</name>
</gene>
<dbReference type="Gene3D" id="3.40.50.1000">
    <property type="entry name" value="HAD superfamily/HAD-like"/>
    <property type="match status" value="1"/>
</dbReference>
<dbReference type="Proteomes" id="UP000249873">
    <property type="component" value="Chromosome"/>
</dbReference>
<proteinExistence type="predicted"/>
<dbReference type="EMBL" id="CP029480">
    <property type="protein sequence ID" value="AWW00363.1"/>
    <property type="molecule type" value="Genomic_DNA"/>
</dbReference>
<organism evidence="1 2">
    <name type="scientific">Arcticibacterium luteifluviistationis</name>
    <dbReference type="NCBI Taxonomy" id="1784714"/>
    <lineage>
        <taxon>Bacteria</taxon>
        <taxon>Pseudomonadati</taxon>
        <taxon>Bacteroidota</taxon>
        <taxon>Cytophagia</taxon>
        <taxon>Cytophagales</taxon>
        <taxon>Leadbetterellaceae</taxon>
        <taxon>Arcticibacterium</taxon>
    </lineage>
</organism>
<dbReference type="RefSeq" id="WP_111373729.1">
    <property type="nucleotide sequence ID" value="NZ_CP029480.1"/>
</dbReference>
<dbReference type="InterPro" id="IPR050155">
    <property type="entry name" value="HAD-like_hydrolase_sf"/>
</dbReference>
<dbReference type="GO" id="GO:0005829">
    <property type="term" value="C:cytosol"/>
    <property type="evidence" value="ECO:0007669"/>
    <property type="project" value="TreeGrafter"/>
</dbReference>
<reference evidence="1 2" key="1">
    <citation type="submission" date="2018-05" db="EMBL/GenBank/DDBJ databases">
        <title>Complete genome sequence of Arcticibacterium luteifluviistationis SM1504T, a cytophagaceae bacterium isolated from Arctic surface seawater.</title>
        <authorList>
            <person name="Li Y."/>
            <person name="Qin Q.-L."/>
        </authorList>
    </citation>
    <scope>NUCLEOTIDE SEQUENCE [LARGE SCALE GENOMIC DNA]</scope>
    <source>
        <strain evidence="1 2">SM1504</strain>
    </source>
</reference>
<dbReference type="Pfam" id="PF00702">
    <property type="entry name" value="Hydrolase"/>
    <property type="match status" value="1"/>
</dbReference>
<dbReference type="SUPFAM" id="SSF56784">
    <property type="entry name" value="HAD-like"/>
    <property type="match status" value="1"/>
</dbReference>
<dbReference type="InterPro" id="IPR023198">
    <property type="entry name" value="PGP-like_dom2"/>
</dbReference>
<dbReference type="InterPro" id="IPR023214">
    <property type="entry name" value="HAD_sf"/>
</dbReference>
<dbReference type="InterPro" id="IPR036412">
    <property type="entry name" value="HAD-like_sf"/>
</dbReference>
<dbReference type="SFLD" id="SFLDS00003">
    <property type="entry name" value="Haloacid_Dehalogenase"/>
    <property type="match status" value="1"/>
</dbReference>
<keyword evidence="2" id="KW-1185">Reference proteome</keyword>
<dbReference type="OrthoDB" id="5504491at2"/>
<dbReference type="PANTHER" id="PTHR43434">
    <property type="entry name" value="PHOSPHOGLYCOLATE PHOSPHATASE"/>
    <property type="match status" value="1"/>
</dbReference>
<dbReference type="GO" id="GO:0006281">
    <property type="term" value="P:DNA repair"/>
    <property type="evidence" value="ECO:0007669"/>
    <property type="project" value="TreeGrafter"/>
</dbReference>